<dbReference type="EMBL" id="JAUIZM010000006">
    <property type="protein sequence ID" value="KAK1377713.1"/>
    <property type="molecule type" value="Genomic_DNA"/>
</dbReference>
<name>A0AAD8I4I3_9APIA</name>
<reference evidence="2" key="2">
    <citation type="submission" date="2023-05" db="EMBL/GenBank/DDBJ databases">
        <authorList>
            <person name="Schelkunov M.I."/>
        </authorList>
    </citation>
    <scope>NUCLEOTIDE SEQUENCE</scope>
    <source>
        <strain evidence="2">Hsosn_3</strain>
        <tissue evidence="2">Leaf</tissue>
    </source>
</reference>
<organism evidence="2 3">
    <name type="scientific">Heracleum sosnowskyi</name>
    <dbReference type="NCBI Taxonomy" id="360622"/>
    <lineage>
        <taxon>Eukaryota</taxon>
        <taxon>Viridiplantae</taxon>
        <taxon>Streptophyta</taxon>
        <taxon>Embryophyta</taxon>
        <taxon>Tracheophyta</taxon>
        <taxon>Spermatophyta</taxon>
        <taxon>Magnoliopsida</taxon>
        <taxon>eudicotyledons</taxon>
        <taxon>Gunneridae</taxon>
        <taxon>Pentapetalae</taxon>
        <taxon>asterids</taxon>
        <taxon>campanulids</taxon>
        <taxon>Apiales</taxon>
        <taxon>Apiaceae</taxon>
        <taxon>Apioideae</taxon>
        <taxon>apioid superclade</taxon>
        <taxon>Tordylieae</taxon>
        <taxon>Tordyliinae</taxon>
        <taxon>Heracleum</taxon>
    </lineage>
</organism>
<reference evidence="2" key="1">
    <citation type="submission" date="2023-02" db="EMBL/GenBank/DDBJ databases">
        <title>Genome of toxic invasive species Heracleum sosnowskyi carries increased number of genes despite the absence of recent whole-genome duplications.</title>
        <authorList>
            <person name="Schelkunov M."/>
            <person name="Shtratnikova V."/>
            <person name="Makarenko M."/>
            <person name="Klepikova A."/>
            <person name="Omelchenko D."/>
            <person name="Novikova G."/>
            <person name="Obukhova E."/>
            <person name="Bogdanov V."/>
            <person name="Penin A."/>
            <person name="Logacheva M."/>
        </authorList>
    </citation>
    <scope>NUCLEOTIDE SEQUENCE</scope>
    <source>
        <strain evidence="2">Hsosn_3</strain>
        <tissue evidence="2">Leaf</tissue>
    </source>
</reference>
<evidence type="ECO:0000313" key="3">
    <source>
        <dbReference type="Proteomes" id="UP001237642"/>
    </source>
</evidence>
<dbReference type="Gene3D" id="3.30.200.20">
    <property type="entry name" value="Phosphorylase Kinase, domain 1"/>
    <property type="match status" value="1"/>
</dbReference>
<evidence type="ECO:0000256" key="1">
    <source>
        <dbReference type="SAM" id="MobiDB-lite"/>
    </source>
</evidence>
<keyword evidence="3" id="KW-1185">Reference proteome</keyword>
<evidence type="ECO:0000313" key="2">
    <source>
        <dbReference type="EMBL" id="KAK1377713.1"/>
    </source>
</evidence>
<sequence>MLIVKPQLGDCSIGFWLCAIRSNDISDEKKLGEGGFGSVYFGKMADGLQNFSGFCPKSTNDITGQDVTENVEAKVSHQPGLFFYYSFFSVAHCGFLTVPANNVEESCRISSQLLDAFSEGKATAYDNDNIGDNRDGDESTESDGDHDIECVMPHVSHGCPRIRDCGG</sequence>
<dbReference type="Proteomes" id="UP001237642">
    <property type="component" value="Unassembled WGS sequence"/>
</dbReference>
<gene>
    <name evidence="2" type="ORF">POM88_024457</name>
</gene>
<proteinExistence type="predicted"/>
<dbReference type="AlphaFoldDB" id="A0AAD8I4I3"/>
<feature type="region of interest" description="Disordered" evidence="1">
    <location>
        <begin position="125"/>
        <end position="146"/>
    </location>
</feature>
<comment type="caution">
    <text evidence="2">The sequence shown here is derived from an EMBL/GenBank/DDBJ whole genome shotgun (WGS) entry which is preliminary data.</text>
</comment>
<feature type="compositionally biased region" description="Basic and acidic residues" evidence="1">
    <location>
        <begin position="131"/>
        <end position="146"/>
    </location>
</feature>
<accession>A0AAD8I4I3</accession>
<protein>
    <submittedName>
        <fullName evidence="2">Uncharacterized protein</fullName>
    </submittedName>
</protein>